<dbReference type="AlphaFoldDB" id="A0A8H2LDR9"/>
<feature type="transmembrane region" description="Helical" evidence="6">
    <location>
        <begin position="68"/>
        <end position="84"/>
    </location>
</feature>
<evidence type="ECO:0000256" key="5">
    <source>
        <dbReference type="ARBA" id="ARBA00023136"/>
    </source>
</evidence>
<dbReference type="PANTHER" id="PTHR40077:SF1">
    <property type="entry name" value="MEMBRANE PROTEIN"/>
    <property type="match status" value="1"/>
</dbReference>
<dbReference type="GO" id="GO:0005886">
    <property type="term" value="C:plasma membrane"/>
    <property type="evidence" value="ECO:0007669"/>
    <property type="project" value="UniProtKB-SubCell"/>
</dbReference>
<comment type="caution">
    <text evidence="8">The sequence shown here is derived from an EMBL/GenBank/DDBJ whole genome shotgun (WGS) entry which is preliminary data.</text>
</comment>
<evidence type="ECO:0000256" key="2">
    <source>
        <dbReference type="ARBA" id="ARBA00022475"/>
    </source>
</evidence>
<keyword evidence="9" id="KW-1185">Reference proteome</keyword>
<keyword evidence="3 6" id="KW-0812">Transmembrane</keyword>
<protein>
    <submittedName>
        <fullName evidence="8">DUF3817 domain-containing protein</fullName>
    </submittedName>
</protein>
<sequence length="94" mass="10845">MLSTFRIIALLEGLSYILLLFIATPLKYFAEDPQYVKLLGMPHGLLFVAYVALAIFLRSKYKWNNTSFFIILLCSLLPFGTFYADVKYFKPLAH</sequence>
<dbReference type="PANTHER" id="PTHR40077">
    <property type="entry name" value="MEMBRANE PROTEIN-RELATED"/>
    <property type="match status" value="1"/>
</dbReference>
<evidence type="ECO:0000256" key="6">
    <source>
        <dbReference type="SAM" id="Phobius"/>
    </source>
</evidence>
<proteinExistence type="predicted"/>
<evidence type="ECO:0000256" key="1">
    <source>
        <dbReference type="ARBA" id="ARBA00004651"/>
    </source>
</evidence>
<accession>A0A8H2LDR9</accession>
<dbReference type="EMBL" id="VSKM01000004">
    <property type="protein sequence ID" value="TYB76711.1"/>
    <property type="molecule type" value="Genomic_DNA"/>
</dbReference>
<dbReference type="Pfam" id="PF12823">
    <property type="entry name" value="DUF3817"/>
    <property type="match status" value="1"/>
</dbReference>
<dbReference type="InterPro" id="IPR023845">
    <property type="entry name" value="DUF3817_TM"/>
</dbReference>
<feature type="transmembrane region" description="Helical" evidence="6">
    <location>
        <begin position="38"/>
        <end position="56"/>
    </location>
</feature>
<reference evidence="8 9" key="1">
    <citation type="submission" date="2019-08" db="EMBL/GenBank/DDBJ databases">
        <title>Genomes of Antarctic Bizionia species.</title>
        <authorList>
            <person name="Bowman J.P."/>
        </authorList>
    </citation>
    <scope>NUCLEOTIDE SEQUENCE [LARGE SCALE GENOMIC DNA]</scope>
    <source>
        <strain evidence="8 9">HFD</strain>
    </source>
</reference>
<keyword evidence="4 6" id="KW-1133">Transmembrane helix</keyword>
<dbReference type="Proteomes" id="UP000323324">
    <property type="component" value="Unassembled WGS sequence"/>
</dbReference>
<feature type="domain" description="DUF3817" evidence="7">
    <location>
        <begin position="3"/>
        <end position="88"/>
    </location>
</feature>
<evidence type="ECO:0000256" key="3">
    <source>
        <dbReference type="ARBA" id="ARBA00022692"/>
    </source>
</evidence>
<dbReference type="NCBIfam" id="TIGR03954">
    <property type="entry name" value="integ_memb_HG"/>
    <property type="match status" value="1"/>
</dbReference>
<evidence type="ECO:0000256" key="4">
    <source>
        <dbReference type="ARBA" id="ARBA00022989"/>
    </source>
</evidence>
<evidence type="ECO:0000259" key="7">
    <source>
        <dbReference type="Pfam" id="PF12823"/>
    </source>
</evidence>
<organism evidence="8 9">
    <name type="scientific">Bizionia saleffrena</name>
    <dbReference type="NCBI Taxonomy" id="291189"/>
    <lineage>
        <taxon>Bacteria</taxon>
        <taxon>Pseudomonadati</taxon>
        <taxon>Bacteroidota</taxon>
        <taxon>Flavobacteriia</taxon>
        <taxon>Flavobacteriales</taxon>
        <taxon>Flavobacteriaceae</taxon>
        <taxon>Bizionia</taxon>
    </lineage>
</organism>
<evidence type="ECO:0000313" key="8">
    <source>
        <dbReference type="EMBL" id="TYB76711.1"/>
    </source>
</evidence>
<name>A0A8H2LDR9_9FLAO</name>
<comment type="subcellular location">
    <subcellularLocation>
        <location evidence="1">Cell membrane</location>
        <topology evidence="1">Multi-pass membrane protein</topology>
    </subcellularLocation>
</comment>
<keyword evidence="2" id="KW-1003">Cell membrane</keyword>
<feature type="transmembrane region" description="Helical" evidence="6">
    <location>
        <begin position="7"/>
        <end position="26"/>
    </location>
</feature>
<gene>
    <name evidence="8" type="ORF">ES676_05030</name>
</gene>
<dbReference type="RefSeq" id="WP_148368995.1">
    <property type="nucleotide sequence ID" value="NZ_VSKM01000004.1"/>
</dbReference>
<evidence type="ECO:0000313" key="9">
    <source>
        <dbReference type="Proteomes" id="UP000323324"/>
    </source>
</evidence>
<keyword evidence="5 6" id="KW-0472">Membrane</keyword>